<evidence type="ECO:0000313" key="2">
    <source>
        <dbReference type="Proteomes" id="UP000198382"/>
    </source>
</evidence>
<name>A0ABX4BP44_FLAFR</name>
<keyword evidence="2" id="KW-1185">Reference proteome</keyword>
<gene>
    <name evidence="1" type="ORF">B0A65_14865</name>
</gene>
<comment type="caution">
    <text evidence="1">The sequence shown here is derived from an EMBL/GenBank/DDBJ whole genome shotgun (WGS) entry which is preliminary data.</text>
</comment>
<dbReference type="Proteomes" id="UP000198382">
    <property type="component" value="Unassembled WGS sequence"/>
</dbReference>
<dbReference type="EMBL" id="MUGV01000024">
    <property type="protein sequence ID" value="OXA77864.1"/>
    <property type="molecule type" value="Genomic_DNA"/>
</dbReference>
<organism evidence="1 2">
    <name type="scientific">Flavobacterium frigidimaris</name>
    <dbReference type="NCBI Taxonomy" id="262320"/>
    <lineage>
        <taxon>Bacteria</taxon>
        <taxon>Pseudomonadati</taxon>
        <taxon>Bacteroidota</taxon>
        <taxon>Flavobacteriia</taxon>
        <taxon>Flavobacteriales</taxon>
        <taxon>Flavobacteriaceae</taxon>
        <taxon>Flavobacterium</taxon>
    </lineage>
</organism>
<dbReference type="RefSeq" id="WP_074663637.1">
    <property type="nucleotide sequence ID" value="NZ_MUGV01000024.1"/>
</dbReference>
<accession>A0ABX4BP44</accession>
<protein>
    <submittedName>
        <fullName evidence="1">Uncharacterized protein</fullName>
    </submittedName>
</protein>
<reference evidence="1 2" key="1">
    <citation type="submission" date="2016-11" db="EMBL/GenBank/DDBJ databases">
        <title>Whole genomes of Flavobacteriaceae.</title>
        <authorList>
            <person name="Stine C."/>
            <person name="Li C."/>
            <person name="Tadesse D."/>
        </authorList>
    </citation>
    <scope>NUCLEOTIDE SEQUENCE [LARGE SCALE GENOMIC DNA]</scope>
    <source>
        <strain evidence="1 2">DSM 15937</strain>
    </source>
</reference>
<proteinExistence type="predicted"/>
<sequence>MEKNTNIQVQEVEILYDKIEQASDKYLQKTQDLSDNIQKISRLANDMGNIYVESKRLDNENLKLKNELTTILSEFKLKQSIINNVFAERSQIIDKHFEIIDKGLKENNEKLILEGLKGVSDFVSKNPLENFDLFKKVLTDKNTPLELDF</sequence>
<evidence type="ECO:0000313" key="1">
    <source>
        <dbReference type="EMBL" id="OXA77864.1"/>
    </source>
</evidence>